<feature type="transmembrane region" description="Helical" evidence="6">
    <location>
        <begin position="183"/>
        <end position="208"/>
    </location>
</feature>
<evidence type="ECO:0008006" key="9">
    <source>
        <dbReference type="Google" id="ProtNLM"/>
    </source>
</evidence>
<keyword evidence="4 6" id="KW-1133">Transmembrane helix</keyword>
<accession>A0A917LUJ1</accession>
<keyword evidence="2" id="KW-1003">Cell membrane</keyword>
<keyword evidence="8" id="KW-1185">Reference proteome</keyword>
<feature type="transmembrane region" description="Helical" evidence="6">
    <location>
        <begin position="149"/>
        <end position="171"/>
    </location>
</feature>
<keyword evidence="5 6" id="KW-0472">Membrane</keyword>
<evidence type="ECO:0000313" key="8">
    <source>
        <dbReference type="Proteomes" id="UP000625976"/>
    </source>
</evidence>
<comment type="caution">
    <text evidence="7">The sequence shown here is derived from an EMBL/GenBank/DDBJ whole genome shotgun (WGS) entry which is preliminary data.</text>
</comment>
<feature type="transmembrane region" description="Helical" evidence="6">
    <location>
        <begin position="220"/>
        <end position="243"/>
    </location>
</feature>
<dbReference type="RefSeq" id="WP_188466588.1">
    <property type="nucleotide sequence ID" value="NZ_BMFQ01000004.1"/>
</dbReference>
<dbReference type="InterPro" id="IPR017039">
    <property type="entry name" value="Virul_fac_BrkB"/>
</dbReference>
<dbReference type="GO" id="GO:0005886">
    <property type="term" value="C:plasma membrane"/>
    <property type="evidence" value="ECO:0007669"/>
    <property type="project" value="UniProtKB-SubCell"/>
</dbReference>
<dbReference type="PANTHER" id="PTHR30213">
    <property type="entry name" value="INNER MEMBRANE PROTEIN YHJD"/>
    <property type="match status" value="1"/>
</dbReference>
<dbReference type="AlphaFoldDB" id="A0A917LUJ1"/>
<evidence type="ECO:0000256" key="5">
    <source>
        <dbReference type="ARBA" id="ARBA00023136"/>
    </source>
</evidence>
<protein>
    <recommendedName>
        <fullName evidence="9">YihY/virulence factor BrkB family protein</fullName>
    </recommendedName>
</protein>
<gene>
    <name evidence="7" type="ORF">GCM10010976_31320</name>
</gene>
<comment type="subcellular location">
    <subcellularLocation>
        <location evidence="1">Cell membrane</location>
        <topology evidence="1">Multi-pass membrane protein</topology>
    </subcellularLocation>
</comment>
<dbReference type="Pfam" id="PF03631">
    <property type="entry name" value="Virul_fac_BrkB"/>
    <property type="match status" value="1"/>
</dbReference>
<feature type="transmembrane region" description="Helical" evidence="6">
    <location>
        <begin position="98"/>
        <end position="120"/>
    </location>
</feature>
<evidence type="ECO:0000256" key="4">
    <source>
        <dbReference type="ARBA" id="ARBA00022989"/>
    </source>
</evidence>
<feature type="transmembrane region" description="Helical" evidence="6">
    <location>
        <begin position="37"/>
        <end position="60"/>
    </location>
</feature>
<keyword evidence="3 6" id="KW-0812">Transmembrane</keyword>
<dbReference type="Proteomes" id="UP000625976">
    <property type="component" value="Unassembled WGS sequence"/>
</dbReference>
<name>A0A917LUJ1_9FLAO</name>
<feature type="transmembrane region" description="Helical" evidence="6">
    <location>
        <begin position="255"/>
        <end position="276"/>
    </location>
</feature>
<dbReference type="PANTHER" id="PTHR30213:SF1">
    <property type="entry name" value="INNER MEMBRANE PROTEIN YHJD"/>
    <property type="match status" value="1"/>
</dbReference>
<evidence type="ECO:0000256" key="3">
    <source>
        <dbReference type="ARBA" id="ARBA00022692"/>
    </source>
</evidence>
<reference evidence="7" key="1">
    <citation type="journal article" date="2014" name="Int. J. Syst. Evol. Microbiol.">
        <title>Complete genome sequence of Corynebacterium casei LMG S-19264T (=DSM 44701T), isolated from a smear-ripened cheese.</title>
        <authorList>
            <consortium name="US DOE Joint Genome Institute (JGI-PGF)"/>
            <person name="Walter F."/>
            <person name="Albersmeier A."/>
            <person name="Kalinowski J."/>
            <person name="Ruckert C."/>
        </authorList>
    </citation>
    <scope>NUCLEOTIDE SEQUENCE</scope>
    <source>
        <strain evidence="7">CGMCC 1.12751</strain>
    </source>
</reference>
<reference evidence="7" key="2">
    <citation type="submission" date="2020-09" db="EMBL/GenBank/DDBJ databases">
        <authorList>
            <person name="Sun Q."/>
            <person name="Zhou Y."/>
        </authorList>
    </citation>
    <scope>NUCLEOTIDE SEQUENCE</scope>
    <source>
        <strain evidence="7">CGMCC 1.12751</strain>
    </source>
</reference>
<evidence type="ECO:0000313" key="7">
    <source>
        <dbReference type="EMBL" id="GGG58208.1"/>
    </source>
</evidence>
<organism evidence="7 8">
    <name type="scientific">Bizionia arctica</name>
    <dbReference type="NCBI Taxonomy" id="1495645"/>
    <lineage>
        <taxon>Bacteria</taxon>
        <taxon>Pseudomonadati</taxon>
        <taxon>Bacteroidota</taxon>
        <taxon>Flavobacteriia</taxon>
        <taxon>Flavobacteriales</taxon>
        <taxon>Flavobacteriaceae</taxon>
        <taxon>Bizionia</taxon>
    </lineage>
</organism>
<evidence type="ECO:0000256" key="2">
    <source>
        <dbReference type="ARBA" id="ARBA00022475"/>
    </source>
</evidence>
<sequence>MTQTNSKKFKIQDLPSLIVETYKAWDASDPFRLSAVVAYYAVLSLPGLLVIIINLVGSVWGVDIVQGRLTNEISSALGRDAAESIQSMMIETQNEDKSTLATILGIVTLIFGATGVFYHLQLSLNKIWQVGSENSLPFVKMLWSRARSFAFILAMGFLLLISFLVTTAISVLNEYITSLVPDLIVYIAFIMDFVVSTGIITVLFAMIFKFLPDAKIKWKTVWIGAIITSVLFVLGKFLLGLYFGEANPGSTYGAAGTVVLILLWVSYSCLILFFGAQFTWVYAKRYGLGIQPSSNKKNNE</sequence>
<proteinExistence type="predicted"/>
<dbReference type="EMBL" id="BMFQ01000004">
    <property type="protein sequence ID" value="GGG58208.1"/>
    <property type="molecule type" value="Genomic_DNA"/>
</dbReference>
<dbReference type="PIRSF" id="PIRSF035875">
    <property type="entry name" value="RNase_BN"/>
    <property type="match status" value="1"/>
</dbReference>
<evidence type="ECO:0000256" key="1">
    <source>
        <dbReference type="ARBA" id="ARBA00004651"/>
    </source>
</evidence>
<evidence type="ECO:0000256" key="6">
    <source>
        <dbReference type="SAM" id="Phobius"/>
    </source>
</evidence>